<evidence type="ECO:0000313" key="2">
    <source>
        <dbReference type="Proteomes" id="UP000501891"/>
    </source>
</evidence>
<gene>
    <name evidence="1" type="ORF">HHL28_09055</name>
</gene>
<protein>
    <submittedName>
        <fullName evidence="1">Histidine phosphatase family protein</fullName>
    </submittedName>
</protein>
<dbReference type="SUPFAM" id="SSF53254">
    <property type="entry name" value="Phosphoglycerate mutase-like"/>
    <property type="match status" value="1"/>
</dbReference>
<reference evidence="1" key="1">
    <citation type="submission" date="2020-04" db="EMBL/GenBank/DDBJ databases">
        <title>A desert anoxygenic phototrophic bacterium fixes CO2 using RubisCO under aerobic conditions.</title>
        <authorList>
            <person name="Tang K."/>
        </authorList>
    </citation>
    <scope>NUCLEOTIDE SEQUENCE [LARGE SCALE GENOMIC DNA]</scope>
    <source>
        <strain evidence="1">MIMtkB3</strain>
    </source>
</reference>
<organism evidence="1 2">
    <name type="scientific">Aerophototrophica crusticola</name>
    <dbReference type="NCBI Taxonomy" id="1709002"/>
    <lineage>
        <taxon>Bacteria</taxon>
        <taxon>Pseudomonadati</taxon>
        <taxon>Pseudomonadota</taxon>
        <taxon>Alphaproteobacteria</taxon>
        <taxon>Rhodospirillales</taxon>
        <taxon>Rhodospirillaceae</taxon>
        <taxon>Aerophototrophica</taxon>
    </lineage>
</organism>
<dbReference type="KEGG" id="acru:HHL28_09055"/>
<dbReference type="Gene3D" id="3.40.50.1240">
    <property type="entry name" value="Phosphoglycerate mutase-like"/>
    <property type="match status" value="1"/>
</dbReference>
<proteinExistence type="predicted"/>
<dbReference type="Proteomes" id="UP000501891">
    <property type="component" value="Chromosome"/>
</dbReference>
<dbReference type="Pfam" id="PF00300">
    <property type="entry name" value="His_Phos_1"/>
    <property type="match status" value="1"/>
</dbReference>
<name>A0A858R748_9PROT</name>
<dbReference type="InterPro" id="IPR029033">
    <property type="entry name" value="His_PPase_superfam"/>
</dbReference>
<evidence type="ECO:0000313" key="1">
    <source>
        <dbReference type="EMBL" id="QJE73217.1"/>
    </source>
</evidence>
<dbReference type="PANTHER" id="PTHR48100:SF1">
    <property type="entry name" value="HISTIDINE PHOSPHATASE FAMILY PROTEIN-RELATED"/>
    <property type="match status" value="1"/>
</dbReference>
<dbReference type="EMBL" id="CP051775">
    <property type="protein sequence ID" value="QJE73217.1"/>
    <property type="molecule type" value="Genomic_DNA"/>
</dbReference>
<accession>A0A858R748</accession>
<dbReference type="AlphaFoldDB" id="A0A858R748"/>
<dbReference type="GO" id="GO:0005737">
    <property type="term" value="C:cytoplasm"/>
    <property type="evidence" value="ECO:0007669"/>
    <property type="project" value="TreeGrafter"/>
</dbReference>
<dbReference type="PANTHER" id="PTHR48100">
    <property type="entry name" value="BROAD-SPECIFICITY PHOSPHATASE YOR283W-RELATED"/>
    <property type="match status" value="1"/>
</dbReference>
<dbReference type="SMART" id="SM00855">
    <property type="entry name" value="PGAM"/>
    <property type="match status" value="1"/>
</dbReference>
<dbReference type="InterPro" id="IPR013078">
    <property type="entry name" value="His_Pase_superF_clade-1"/>
</dbReference>
<dbReference type="CDD" id="cd07067">
    <property type="entry name" value="HP_PGM_like"/>
    <property type="match status" value="1"/>
</dbReference>
<keyword evidence="2" id="KW-1185">Reference proteome</keyword>
<dbReference type="InterPro" id="IPR050275">
    <property type="entry name" value="PGM_Phosphatase"/>
</dbReference>
<sequence>MSAIVTRWWWVRHAPIDAPSGTIAGRLDLPADLTDTGAVAAMAARLPFEALWLTTPLRRCRDTARALMDAKGEGLPLQVVPELTEQDFGRWQGRTHADLSAEEPEAVAAFWQAPATATPPEGESFAGLVTRTAAAVEALTGRHCGRDIVMVGHAGPIRAALGHALGLPPERMLALSVDCLHLTRLDHIAGEGPGTWRLTAANIPPR</sequence>
<dbReference type="GO" id="GO:0016791">
    <property type="term" value="F:phosphatase activity"/>
    <property type="evidence" value="ECO:0007669"/>
    <property type="project" value="TreeGrafter"/>
</dbReference>